<accession>A0A916VH17</accession>
<comment type="caution">
    <text evidence="1">The sequence shown here is derived from an EMBL/GenBank/DDBJ whole genome shotgun (WGS) entry which is preliminary data.</text>
</comment>
<evidence type="ECO:0000313" key="1">
    <source>
        <dbReference type="EMBL" id="GFR37985.1"/>
    </source>
</evidence>
<name>A0A916VH17_9BACL</name>
<protein>
    <submittedName>
        <fullName evidence="1">Uncharacterized protein</fullName>
    </submittedName>
</protein>
<proteinExistence type="predicted"/>
<evidence type="ECO:0000313" key="2">
    <source>
        <dbReference type="Proteomes" id="UP000654993"/>
    </source>
</evidence>
<dbReference type="AlphaFoldDB" id="A0A916VH17"/>
<reference evidence="1" key="2">
    <citation type="journal article" date="2021" name="Data Brief">
        <title>Draft genome sequence data of the facultative, thermophilic, xylanolytic bacterium Paenibacillus sp. strain DA-C8.</title>
        <authorList>
            <person name="Chhe C."/>
            <person name="Uke A."/>
            <person name="Baramee S."/>
            <person name="Ungkulpasvich U."/>
            <person name="Tachaapaikoon C."/>
            <person name="Pason P."/>
            <person name="Waeonukul R."/>
            <person name="Ratanakhanokchai K."/>
            <person name="Kosugi A."/>
        </authorList>
    </citation>
    <scope>NUCLEOTIDE SEQUENCE</scope>
    <source>
        <strain evidence="1">DA-C8</strain>
    </source>
</reference>
<reference evidence="1" key="1">
    <citation type="submission" date="2020-08" db="EMBL/GenBank/DDBJ databases">
        <authorList>
            <person name="Uke A."/>
            <person name="Chhe C."/>
            <person name="Baramee S."/>
            <person name="Kosugi A."/>
        </authorList>
    </citation>
    <scope>NUCLEOTIDE SEQUENCE</scope>
    <source>
        <strain evidence="1">DA-C8</strain>
    </source>
</reference>
<dbReference type="Proteomes" id="UP000654993">
    <property type="component" value="Unassembled WGS sequence"/>
</dbReference>
<sequence length="117" mass="13298">MAMQRSLRIRSRALTTAYGTGIRDSELKVLNADLEELPEQVPRTAVESLVEARLDRHDHSRTYTFVLNGEERSFTYEESDAGMWFDTPVFGNTLRYRAEDGAIYADVSVQVSLVSIH</sequence>
<organism evidence="1 2">
    <name type="scientific">Insulibacter thermoxylanivorax</name>
    <dbReference type="NCBI Taxonomy" id="2749268"/>
    <lineage>
        <taxon>Bacteria</taxon>
        <taxon>Bacillati</taxon>
        <taxon>Bacillota</taxon>
        <taxon>Bacilli</taxon>
        <taxon>Bacillales</taxon>
        <taxon>Paenibacillaceae</taxon>
        <taxon>Insulibacter</taxon>
    </lineage>
</organism>
<keyword evidence="2" id="KW-1185">Reference proteome</keyword>
<dbReference type="EMBL" id="BMAQ01000009">
    <property type="protein sequence ID" value="GFR37985.1"/>
    <property type="molecule type" value="Genomic_DNA"/>
</dbReference>
<gene>
    <name evidence="1" type="ORF">PRECH8_12810</name>
</gene>